<name>A0A815WBN0_9BILA</name>
<dbReference type="AlphaFoldDB" id="A0A815WBN0"/>
<dbReference type="InterPro" id="IPR010569">
    <property type="entry name" value="Myotubularin-like_Pase_dom"/>
</dbReference>
<dbReference type="InterPro" id="IPR029021">
    <property type="entry name" value="Prot-tyrosine_phosphatase-like"/>
</dbReference>
<evidence type="ECO:0000313" key="3">
    <source>
        <dbReference type="EMBL" id="CAF1541158.1"/>
    </source>
</evidence>
<dbReference type="Pfam" id="PF06602">
    <property type="entry name" value="Myotub-related"/>
    <property type="match status" value="1"/>
</dbReference>
<dbReference type="EMBL" id="CAJNOT010013501">
    <property type="protein sequence ID" value="CAF1541158.1"/>
    <property type="molecule type" value="Genomic_DNA"/>
</dbReference>
<dbReference type="InterPro" id="IPR030564">
    <property type="entry name" value="Myotubularin"/>
</dbReference>
<feature type="non-terminal residue" evidence="3">
    <location>
        <position position="1"/>
    </location>
</feature>
<dbReference type="Proteomes" id="UP000663864">
    <property type="component" value="Unassembled WGS sequence"/>
</dbReference>
<evidence type="ECO:0000259" key="2">
    <source>
        <dbReference type="PROSITE" id="PS51339"/>
    </source>
</evidence>
<protein>
    <recommendedName>
        <fullName evidence="2">Myotubularin phosphatase domain-containing protein</fullName>
    </recommendedName>
</protein>
<sequence>REWIQFGHKFGDHGGRGVDVNDSNERSLIFVQWLDCIYQLMMQY</sequence>
<accession>A0A815WBN0</accession>
<dbReference type="PANTHER" id="PTHR10807">
    <property type="entry name" value="MYOTUBULARIN-RELATED"/>
    <property type="match status" value="1"/>
</dbReference>
<evidence type="ECO:0000256" key="1">
    <source>
        <dbReference type="ARBA" id="ARBA00007471"/>
    </source>
</evidence>
<comment type="caution">
    <text evidence="3">The sequence shown here is derived from an EMBL/GenBank/DDBJ whole genome shotgun (WGS) entry which is preliminary data.</text>
</comment>
<organism evidence="3 4">
    <name type="scientific">Rotaria sordida</name>
    <dbReference type="NCBI Taxonomy" id="392033"/>
    <lineage>
        <taxon>Eukaryota</taxon>
        <taxon>Metazoa</taxon>
        <taxon>Spiralia</taxon>
        <taxon>Gnathifera</taxon>
        <taxon>Rotifera</taxon>
        <taxon>Eurotatoria</taxon>
        <taxon>Bdelloidea</taxon>
        <taxon>Philodinida</taxon>
        <taxon>Philodinidae</taxon>
        <taxon>Rotaria</taxon>
    </lineage>
</organism>
<feature type="domain" description="Myotubularin phosphatase" evidence="2">
    <location>
        <begin position="1"/>
        <end position="44"/>
    </location>
</feature>
<gene>
    <name evidence="3" type="ORF">ZHD862_LOCUS39081</name>
</gene>
<dbReference type="SUPFAM" id="SSF52799">
    <property type="entry name" value="(Phosphotyrosine protein) phosphatases II"/>
    <property type="match status" value="1"/>
</dbReference>
<evidence type="ECO:0000313" key="4">
    <source>
        <dbReference type="Proteomes" id="UP000663864"/>
    </source>
</evidence>
<dbReference type="PROSITE" id="PS51339">
    <property type="entry name" value="PPASE_MYOTUBULARIN"/>
    <property type="match status" value="1"/>
</dbReference>
<dbReference type="GO" id="GO:0005737">
    <property type="term" value="C:cytoplasm"/>
    <property type="evidence" value="ECO:0007669"/>
    <property type="project" value="TreeGrafter"/>
</dbReference>
<reference evidence="3" key="1">
    <citation type="submission" date="2021-02" db="EMBL/GenBank/DDBJ databases">
        <authorList>
            <person name="Nowell W R."/>
        </authorList>
    </citation>
    <scope>NUCLEOTIDE SEQUENCE</scope>
</reference>
<comment type="similarity">
    <text evidence="1">Belongs to the protein-tyrosine phosphatase family. Non-receptor class myotubularin subfamily.</text>
</comment>
<proteinExistence type="inferred from homology"/>